<sequence length="56" mass="6622">MDDWLTEELDNYLDDDYLVFDCPEFIYPCRWPTDPPQVAIDCAAYLAPLVRFVGKY</sequence>
<name>A0A8K0EC36_9ROSA</name>
<organism evidence="1 2">
    <name type="scientific">Rhamnella rubrinervis</name>
    <dbReference type="NCBI Taxonomy" id="2594499"/>
    <lineage>
        <taxon>Eukaryota</taxon>
        <taxon>Viridiplantae</taxon>
        <taxon>Streptophyta</taxon>
        <taxon>Embryophyta</taxon>
        <taxon>Tracheophyta</taxon>
        <taxon>Spermatophyta</taxon>
        <taxon>Magnoliopsida</taxon>
        <taxon>eudicotyledons</taxon>
        <taxon>Gunneridae</taxon>
        <taxon>Pentapetalae</taxon>
        <taxon>rosids</taxon>
        <taxon>fabids</taxon>
        <taxon>Rosales</taxon>
        <taxon>Rhamnaceae</taxon>
        <taxon>rhamnoid group</taxon>
        <taxon>Rhamneae</taxon>
        <taxon>Rhamnella</taxon>
    </lineage>
</organism>
<dbReference type="Proteomes" id="UP000796880">
    <property type="component" value="Unassembled WGS sequence"/>
</dbReference>
<reference evidence="1" key="1">
    <citation type="submission" date="2020-03" db="EMBL/GenBank/DDBJ databases">
        <title>A high-quality chromosome-level genome assembly of a woody plant with both climbing and erect habits, Rhamnella rubrinervis.</title>
        <authorList>
            <person name="Lu Z."/>
            <person name="Yang Y."/>
            <person name="Zhu X."/>
            <person name="Sun Y."/>
        </authorList>
    </citation>
    <scope>NUCLEOTIDE SEQUENCE</scope>
    <source>
        <strain evidence="1">BYM</strain>
        <tissue evidence="1">Leaf</tissue>
    </source>
</reference>
<evidence type="ECO:0000313" key="1">
    <source>
        <dbReference type="EMBL" id="KAF3440992.1"/>
    </source>
</evidence>
<comment type="caution">
    <text evidence="1">The sequence shown here is derived from an EMBL/GenBank/DDBJ whole genome shotgun (WGS) entry which is preliminary data.</text>
</comment>
<accession>A0A8K0EC36</accession>
<dbReference type="AlphaFoldDB" id="A0A8K0EC36"/>
<proteinExistence type="predicted"/>
<protein>
    <submittedName>
        <fullName evidence="1">Uncharacterized protein</fullName>
    </submittedName>
</protein>
<keyword evidence="2" id="KW-1185">Reference proteome</keyword>
<dbReference type="EMBL" id="VOIH02000008">
    <property type="protein sequence ID" value="KAF3440992.1"/>
    <property type="molecule type" value="Genomic_DNA"/>
</dbReference>
<evidence type="ECO:0000313" key="2">
    <source>
        <dbReference type="Proteomes" id="UP000796880"/>
    </source>
</evidence>
<gene>
    <name evidence="1" type="ORF">FNV43_RR19278</name>
</gene>